<keyword evidence="9" id="KW-0325">Glycoprotein</keyword>
<keyword evidence="8 10" id="KW-0472">Membrane</keyword>
<dbReference type="InterPro" id="IPR009729">
    <property type="entry name" value="Gal-3-0_sulfotransfrase"/>
</dbReference>
<comment type="similarity">
    <text evidence="2">Belongs to the galactose-3-O-sulfotransferase family.</text>
</comment>
<comment type="subcellular location">
    <subcellularLocation>
        <location evidence="1">Golgi apparatus membrane</location>
        <topology evidence="1">Single-pass type II membrane protein</topology>
    </subcellularLocation>
</comment>
<protein>
    <submittedName>
        <fullName evidence="11">Uncharacterized protein</fullName>
    </submittedName>
</protein>
<dbReference type="Pfam" id="PF06990">
    <property type="entry name" value="Gal-3-0_sulfotr"/>
    <property type="match status" value="1"/>
</dbReference>
<dbReference type="OrthoDB" id="514299at2759"/>
<evidence type="ECO:0000313" key="11">
    <source>
        <dbReference type="EMBL" id="CBY07910.1"/>
    </source>
</evidence>
<proteinExistence type="inferred from homology"/>
<accession>E4X798</accession>
<dbReference type="EMBL" id="FN653027">
    <property type="protein sequence ID" value="CBY07910.1"/>
    <property type="molecule type" value="Genomic_DNA"/>
</dbReference>
<dbReference type="Proteomes" id="UP000001307">
    <property type="component" value="Unassembled WGS sequence"/>
</dbReference>
<evidence type="ECO:0000256" key="9">
    <source>
        <dbReference type="ARBA" id="ARBA00023180"/>
    </source>
</evidence>
<dbReference type="GO" id="GO:0000139">
    <property type="term" value="C:Golgi membrane"/>
    <property type="evidence" value="ECO:0007669"/>
    <property type="project" value="UniProtKB-SubCell"/>
</dbReference>
<dbReference type="InParanoid" id="E4X798"/>
<evidence type="ECO:0000256" key="2">
    <source>
        <dbReference type="ARBA" id="ARBA00008124"/>
    </source>
</evidence>
<dbReference type="InterPro" id="IPR027417">
    <property type="entry name" value="P-loop_NTPase"/>
</dbReference>
<keyword evidence="4 10" id="KW-0812">Transmembrane</keyword>
<evidence type="ECO:0000256" key="10">
    <source>
        <dbReference type="SAM" id="Phobius"/>
    </source>
</evidence>
<dbReference type="GO" id="GO:0009247">
    <property type="term" value="P:glycolipid biosynthetic process"/>
    <property type="evidence" value="ECO:0007669"/>
    <property type="project" value="InterPro"/>
</dbReference>
<evidence type="ECO:0000256" key="3">
    <source>
        <dbReference type="ARBA" id="ARBA00022679"/>
    </source>
</evidence>
<keyword evidence="3" id="KW-0808">Transferase</keyword>
<evidence type="ECO:0000256" key="5">
    <source>
        <dbReference type="ARBA" id="ARBA00022968"/>
    </source>
</evidence>
<keyword evidence="7" id="KW-0333">Golgi apparatus</keyword>
<dbReference type="GO" id="GO:0001733">
    <property type="term" value="F:galactosylceramide sulfotransferase activity"/>
    <property type="evidence" value="ECO:0007669"/>
    <property type="project" value="InterPro"/>
</dbReference>
<dbReference type="Gene3D" id="3.40.50.300">
    <property type="entry name" value="P-loop containing nucleotide triphosphate hydrolases"/>
    <property type="match status" value="1"/>
</dbReference>
<evidence type="ECO:0000256" key="1">
    <source>
        <dbReference type="ARBA" id="ARBA00004323"/>
    </source>
</evidence>
<evidence type="ECO:0000313" key="12">
    <source>
        <dbReference type="Proteomes" id="UP000001307"/>
    </source>
</evidence>
<evidence type="ECO:0000256" key="6">
    <source>
        <dbReference type="ARBA" id="ARBA00022989"/>
    </source>
</evidence>
<dbReference type="PANTHER" id="PTHR14647:SF87">
    <property type="entry name" value="PUTATIVE-RELATED"/>
    <property type="match status" value="1"/>
</dbReference>
<keyword evidence="12" id="KW-1185">Reference proteome</keyword>
<name>E4X798_OIKDI</name>
<evidence type="ECO:0000256" key="7">
    <source>
        <dbReference type="ARBA" id="ARBA00023034"/>
    </source>
</evidence>
<dbReference type="PANTHER" id="PTHR14647">
    <property type="entry name" value="GALACTOSE-3-O-SULFOTRANSFERASE"/>
    <property type="match status" value="1"/>
</dbReference>
<sequence>MEAHVRNQLVFIAFCISSFFMLIFYIVVDQSLEEERNFAAASESKRLDGDMFDYDLAEGKRPKCLPVSHIAFLPMDTTTDASSTRSFQRLFAQYGMKNNLSYALPTGNNEWRNGLGHSFNPLSGNVSTVIGLTENSEDFHFDIIFHEMIFDAVKIYEIMPGDTIFISLLTDPVMKFYDAWVKYEEHWLMKESFKGLSRLEAMSVFLNDTDEYLKEPRKLYLEAQMLKGKGIRKANSKMKHGIEPLIHLVNPQLFVLGFESTEFRQVDNLYQAMIKSTESQFHLMLLDEYFEDSLAILKHKLCWTVRDVVYLAAAIRRPQHKRRYEDVGLNDELVDKIRNLNKGDIQLYDTFQEVFWNSLETIGRARVNVIKHQIFSNADKIVQRCIKSWEIQDTVF</sequence>
<evidence type="ECO:0000256" key="4">
    <source>
        <dbReference type="ARBA" id="ARBA00022692"/>
    </source>
</evidence>
<dbReference type="AlphaFoldDB" id="E4X798"/>
<keyword evidence="5" id="KW-0735">Signal-anchor</keyword>
<organism evidence="11">
    <name type="scientific">Oikopleura dioica</name>
    <name type="common">Tunicate</name>
    <dbReference type="NCBI Taxonomy" id="34765"/>
    <lineage>
        <taxon>Eukaryota</taxon>
        <taxon>Metazoa</taxon>
        <taxon>Chordata</taxon>
        <taxon>Tunicata</taxon>
        <taxon>Appendicularia</taxon>
        <taxon>Copelata</taxon>
        <taxon>Oikopleuridae</taxon>
        <taxon>Oikopleura</taxon>
    </lineage>
</organism>
<evidence type="ECO:0000256" key="8">
    <source>
        <dbReference type="ARBA" id="ARBA00023136"/>
    </source>
</evidence>
<feature type="transmembrane region" description="Helical" evidence="10">
    <location>
        <begin position="9"/>
        <end position="28"/>
    </location>
</feature>
<reference evidence="11" key="1">
    <citation type="journal article" date="2010" name="Science">
        <title>Plasticity of animal genome architecture unmasked by rapid evolution of a pelagic tunicate.</title>
        <authorList>
            <person name="Denoeud F."/>
            <person name="Henriet S."/>
            <person name="Mungpakdee S."/>
            <person name="Aury J.M."/>
            <person name="Da Silva C."/>
            <person name="Brinkmann H."/>
            <person name="Mikhaleva J."/>
            <person name="Olsen L.C."/>
            <person name="Jubin C."/>
            <person name="Canestro C."/>
            <person name="Bouquet J.M."/>
            <person name="Danks G."/>
            <person name="Poulain J."/>
            <person name="Campsteijn C."/>
            <person name="Adamski M."/>
            <person name="Cross I."/>
            <person name="Yadetie F."/>
            <person name="Muffato M."/>
            <person name="Louis A."/>
            <person name="Butcher S."/>
            <person name="Tsagkogeorga G."/>
            <person name="Konrad A."/>
            <person name="Singh S."/>
            <person name="Jensen M.F."/>
            <person name="Cong E.H."/>
            <person name="Eikeseth-Otteraa H."/>
            <person name="Noel B."/>
            <person name="Anthouard V."/>
            <person name="Porcel B.M."/>
            <person name="Kachouri-Lafond R."/>
            <person name="Nishino A."/>
            <person name="Ugolini M."/>
            <person name="Chourrout P."/>
            <person name="Nishida H."/>
            <person name="Aasland R."/>
            <person name="Huzurbazar S."/>
            <person name="Westhof E."/>
            <person name="Delsuc F."/>
            <person name="Lehrach H."/>
            <person name="Reinhardt R."/>
            <person name="Weissenbach J."/>
            <person name="Roy S.W."/>
            <person name="Artiguenave F."/>
            <person name="Postlethwait J.H."/>
            <person name="Manak J.R."/>
            <person name="Thompson E.M."/>
            <person name="Jaillon O."/>
            <person name="Du Pasquier L."/>
            <person name="Boudinot P."/>
            <person name="Liberles D.A."/>
            <person name="Volff J.N."/>
            <person name="Philippe H."/>
            <person name="Lenhard B."/>
            <person name="Roest Crollius H."/>
            <person name="Wincker P."/>
            <person name="Chourrout D."/>
        </authorList>
    </citation>
    <scope>NUCLEOTIDE SEQUENCE [LARGE SCALE GENOMIC DNA]</scope>
</reference>
<keyword evidence="6 10" id="KW-1133">Transmembrane helix</keyword>
<gene>
    <name evidence="11" type="ORF">GSOID_T00003272001</name>
</gene>